<protein>
    <submittedName>
        <fullName evidence="2">Metal-dependent hydrolase</fullName>
    </submittedName>
</protein>
<keyword evidence="1" id="KW-1133">Transmembrane helix</keyword>
<dbReference type="GO" id="GO:0016787">
    <property type="term" value="F:hydrolase activity"/>
    <property type="evidence" value="ECO:0007669"/>
    <property type="project" value="UniProtKB-KW"/>
</dbReference>
<dbReference type="InterPro" id="IPR007404">
    <property type="entry name" value="YdjM-like"/>
</dbReference>
<reference evidence="3" key="1">
    <citation type="submission" date="2019-05" db="EMBL/GenBank/DDBJ databases">
        <title>Flavobacterium profundi sp. nov., isolated from a deep-sea seamount.</title>
        <authorList>
            <person name="Zhang D.-C."/>
        </authorList>
    </citation>
    <scope>NUCLEOTIDE SEQUENCE [LARGE SCALE GENOMIC DNA]</scope>
    <source>
        <strain evidence="3">EC11</strain>
    </source>
</reference>
<keyword evidence="1" id="KW-0472">Membrane</keyword>
<sequence>MDSLSQIVLGAATFAIIKDKEIGKKALLYGAILGTIPDLDVVLSPFFNPIEQLAIHRAFSHSIFFSLLLSLLFAKWFSHKYKTSYMSWFWASFIALFTHPLLDICTTYGTRILYPLSKSFYSLDNVFVIDPLYTIWLLIGCIILLFMKRNNPNRPKVIKWSLFLSTTYLIFGLIVHFYVMNNFKKELKRQNIVYEKIKVVPTPFNTILWQGIVKTKEGFYYADYSLLDSKTNTDFHFEKNDVAFIESKKNIEALEPFFNFTEGYALAREEKGKMYIYGTKFGPINIENGQAEFFFPVVFNSDGTYETVQRQPDNYKELFERLISRLKGN</sequence>
<reference evidence="2 3" key="2">
    <citation type="submission" date="2019-05" db="EMBL/GenBank/DDBJ databases">
        <authorList>
            <person name="Lianzixin W."/>
        </authorList>
    </citation>
    <scope>NUCLEOTIDE SEQUENCE [LARGE SCALE GENOMIC DNA]</scope>
    <source>
        <strain evidence="2 3">EC11</strain>
    </source>
</reference>
<proteinExistence type="predicted"/>
<accession>A0ABX0J1E1</accession>
<name>A0ABX0J1E1_9FLAO</name>
<dbReference type="PANTHER" id="PTHR40031">
    <property type="entry name" value="HYPOTHETICAL MEMBRANE SPANNING PROTEIN"/>
    <property type="match status" value="1"/>
</dbReference>
<dbReference type="RefSeq" id="WP_140964299.1">
    <property type="nucleotide sequence ID" value="NZ_VEVQ02000018.1"/>
</dbReference>
<feature type="transmembrane region" description="Helical" evidence="1">
    <location>
        <begin position="126"/>
        <end position="146"/>
    </location>
</feature>
<dbReference type="EMBL" id="VEVQ02000018">
    <property type="protein sequence ID" value="NHN27789.1"/>
    <property type="molecule type" value="Genomic_DNA"/>
</dbReference>
<dbReference type="InterPro" id="IPR053170">
    <property type="entry name" value="Transcription_regulator"/>
</dbReference>
<comment type="caution">
    <text evidence="2">The sequence shown here is derived from an EMBL/GenBank/DDBJ whole genome shotgun (WGS) entry which is preliminary data.</text>
</comment>
<keyword evidence="3" id="KW-1185">Reference proteome</keyword>
<evidence type="ECO:0000313" key="3">
    <source>
        <dbReference type="Proteomes" id="UP000817854"/>
    </source>
</evidence>
<feature type="transmembrane region" description="Helical" evidence="1">
    <location>
        <begin position="158"/>
        <end position="179"/>
    </location>
</feature>
<keyword evidence="1" id="KW-0812">Transmembrane</keyword>
<feature type="transmembrane region" description="Helical" evidence="1">
    <location>
        <begin position="59"/>
        <end position="77"/>
    </location>
</feature>
<reference evidence="2 3" key="3">
    <citation type="submission" date="2020-02" db="EMBL/GenBank/DDBJ databases">
        <title>Flavobacterium profundi sp. nov., isolated from a deep-sea seamount.</title>
        <authorList>
            <person name="Zhang D.-C."/>
        </authorList>
    </citation>
    <scope>NUCLEOTIDE SEQUENCE [LARGE SCALE GENOMIC DNA]</scope>
    <source>
        <strain evidence="2 3">EC11</strain>
    </source>
</reference>
<evidence type="ECO:0000256" key="1">
    <source>
        <dbReference type="SAM" id="Phobius"/>
    </source>
</evidence>
<dbReference type="Pfam" id="PF04307">
    <property type="entry name" value="YdjM"/>
    <property type="match status" value="1"/>
</dbReference>
<keyword evidence="2" id="KW-0378">Hydrolase</keyword>
<feature type="transmembrane region" description="Helical" evidence="1">
    <location>
        <begin position="89"/>
        <end position="114"/>
    </location>
</feature>
<dbReference type="Proteomes" id="UP000817854">
    <property type="component" value="Unassembled WGS sequence"/>
</dbReference>
<dbReference type="PANTHER" id="PTHR40031:SF1">
    <property type="entry name" value="MEMBRANE-BOUND METAL-DEPENDENT HYDROLASE"/>
    <property type="match status" value="1"/>
</dbReference>
<gene>
    <name evidence="2" type="ORF">FIA58_019085</name>
</gene>
<organism evidence="2 3">
    <name type="scientific">Flavobacterium jejuense</name>
    <dbReference type="NCBI Taxonomy" id="1544455"/>
    <lineage>
        <taxon>Bacteria</taxon>
        <taxon>Pseudomonadati</taxon>
        <taxon>Bacteroidota</taxon>
        <taxon>Flavobacteriia</taxon>
        <taxon>Flavobacteriales</taxon>
        <taxon>Flavobacteriaceae</taxon>
        <taxon>Flavobacterium</taxon>
    </lineage>
</organism>
<evidence type="ECO:0000313" key="2">
    <source>
        <dbReference type="EMBL" id="NHN27789.1"/>
    </source>
</evidence>